<gene>
    <name evidence="6" type="ORF">N0B31_19200</name>
</gene>
<keyword evidence="2" id="KW-0479">Metal-binding</keyword>
<dbReference type="GeneID" id="74944596"/>
<evidence type="ECO:0000313" key="6">
    <source>
        <dbReference type="EMBL" id="UWM54229.1"/>
    </source>
</evidence>
<dbReference type="PANTHER" id="PTHR42838">
    <property type="entry name" value="CYTOCHROME C OXIDASE SUBUNIT II"/>
    <property type="match status" value="1"/>
</dbReference>
<sequence>MEIHRFEKAWLGFALLLIVGLIATITYGAVGPGVAMISDSGGTIDSSALGEHEQFSDPGVRQVGENEYDVYVVAQQFIFRPGTNEPITLPADSTVTFHVASADVIHGFSITGTNVNTMAIPGQVSKITVEFDDPQTYGLVCHEYCGAAHHEMAGTIEVVPQSEFSIEGTDSGVADLTDEDADADGGEN</sequence>
<dbReference type="InterPro" id="IPR002429">
    <property type="entry name" value="CcO_II-like_C"/>
</dbReference>
<dbReference type="AlphaFoldDB" id="A0A9E7UAW9"/>
<keyword evidence="7" id="KW-1185">Reference proteome</keyword>
<dbReference type="PROSITE" id="PS00078">
    <property type="entry name" value="COX2"/>
    <property type="match status" value="1"/>
</dbReference>
<dbReference type="EMBL" id="CP104003">
    <property type="protein sequence ID" value="UWM54229.1"/>
    <property type="molecule type" value="Genomic_DNA"/>
</dbReference>
<evidence type="ECO:0000313" key="7">
    <source>
        <dbReference type="Proteomes" id="UP001057580"/>
    </source>
</evidence>
<dbReference type="PANTHER" id="PTHR42838:SF2">
    <property type="entry name" value="NITROUS-OXIDE REDUCTASE"/>
    <property type="match status" value="1"/>
</dbReference>
<dbReference type="InterPro" id="IPR008972">
    <property type="entry name" value="Cupredoxin"/>
</dbReference>
<dbReference type="Pfam" id="PF00116">
    <property type="entry name" value="COX2"/>
    <property type="match status" value="1"/>
</dbReference>
<dbReference type="InterPro" id="IPR034214">
    <property type="entry name" value="Ba3_CcO_II_C"/>
</dbReference>
<reference evidence="6" key="1">
    <citation type="submission" date="2022-09" db="EMBL/GenBank/DDBJ databases">
        <title>Diverse halophilic archaea isolated from saline environments.</title>
        <authorList>
            <person name="Cui H.-L."/>
        </authorList>
    </citation>
    <scope>NUCLEOTIDE SEQUENCE</scope>
    <source>
        <strain evidence="6">ZS-35-S2</strain>
    </source>
</reference>
<dbReference type="Gene3D" id="2.60.40.420">
    <property type="entry name" value="Cupredoxins - blue copper proteins"/>
    <property type="match status" value="1"/>
</dbReference>
<dbReference type="InterPro" id="IPR051403">
    <property type="entry name" value="NosZ/Cyto_c_oxidase_sub2"/>
</dbReference>
<evidence type="ECO:0000256" key="2">
    <source>
        <dbReference type="ARBA" id="ARBA00022723"/>
    </source>
</evidence>
<feature type="region of interest" description="Disordered" evidence="4">
    <location>
        <begin position="168"/>
        <end position="188"/>
    </location>
</feature>
<dbReference type="SUPFAM" id="SSF49503">
    <property type="entry name" value="Cupredoxins"/>
    <property type="match status" value="1"/>
</dbReference>
<keyword evidence="3" id="KW-0186">Copper</keyword>
<organism evidence="6 7">
    <name type="scientific">Salinirubellus salinus</name>
    <dbReference type="NCBI Taxonomy" id="1364945"/>
    <lineage>
        <taxon>Archaea</taxon>
        <taxon>Methanobacteriati</taxon>
        <taxon>Methanobacteriota</taxon>
        <taxon>Stenosarchaea group</taxon>
        <taxon>Halobacteria</taxon>
        <taxon>Halobacteriales</taxon>
        <taxon>Natronomonadaceae</taxon>
        <taxon>Salinirubellus</taxon>
    </lineage>
</organism>
<proteinExistence type="predicted"/>
<feature type="domain" description="Cytochrome oxidase subunit II copper A binding" evidence="5">
    <location>
        <begin position="65"/>
        <end position="170"/>
    </location>
</feature>
<dbReference type="GO" id="GO:0016020">
    <property type="term" value="C:membrane"/>
    <property type="evidence" value="ECO:0007669"/>
    <property type="project" value="InterPro"/>
</dbReference>
<dbReference type="Proteomes" id="UP001057580">
    <property type="component" value="Chromosome"/>
</dbReference>
<dbReference type="RefSeq" id="WP_260593223.1">
    <property type="nucleotide sequence ID" value="NZ_CP104003.1"/>
</dbReference>
<evidence type="ECO:0000259" key="5">
    <source>
        <dbReference type="PROSITE" id="PS50857"/>
    </source>
</evidence>
<dbReference type="InterPro" id="IPR001505">
    <property type="entry name" value="Copper_CuA"/>
</dbReference>
<dbReference type="GO" id="GO:0005507">
    <property type="term" value="F:copper ion binding"/>
    <property type="evidence" value="ECO:0007669"/>
    <property type="project" value="InterPro"/>
</dbReference>
<dbReference type="GO" id="GO:0004129">
    <property type="term" value="F:cytochrome-c oxidase activity"/>
    <property type="evidence" value="ECO:0007669"/>
    <property type="project" value="InterPro"/>
</dbReference>
<dbReference type="PROSITE" id="PS50857">
    <property type="entry name" value="COX2_CUA"/>
    <property type="match status" value="1"/>
</dbReference>
<evidence type="ECO:0000256" key="1">
    <source>
        <dbReference type="ARBA" id="ARBA00004196"/>
    </source>
</evidence>
<evidence type="ECO:0000256" key="3">
    <source>
        <dbReference type="ARBA" id="ARBA00023008"/>
    </source>
</evidence>
<name>A0A9E7UAW9_9EURY</name>
<dbReference type="CDD" id="cd13913">
    <property type="entry name" value="ba3_CcO_II_C"/>
    <property type="match status" value="1"/>
</dbReference>
<evidence type="ECO:0000256" key="4">
    <source>
        <dbReference type="SAM" id="MobiDB-lite"/>
    </source>
</evidence>
<comment type="subcellular location">
    <subcellularLocation>
        <location evidence="1">Cell envelope</location>
    </subcellularLocation>
</comment>
<protein>
    <submittedName>
        <fullName evidence="6">Cytochrome c oxidase subunit II</fullName>
    </submittedName>
</protein>
<dbReference type="KEGG" id="ssai:N0B31_19200"/>
<accession>A0A9E7UAW9</accession>
<feature type="compositionally biased region" description="Acidic residues" evidence="4">
    <location>
        <begin position="176"/>
        <end position="188"/>
    </location>
</feature>